<evidence type="ECO:0000256" key="3">
    <source>
        <dbReference type="PROSITE-ProRule" id="PRU01360"/>
    </source>
</evidence>
<dbReference type="PANTHER" id="PTHR32552:SF81">
    <property type="entry name" value="TONB-DEPENDENT OUTER MEMBRANE RECEPTOR"/>
    <property type="match status" value="1"/>
</dbReference>
<evidence type="ECO:0000256" key="1">
    <source>
        <dbReference type="ARBA" id="ARBA00023065"/>
    </source>
</evidence>
<reference evidence="8 9" key="1">
    <citation type="submission" date="2021-04" db="EMBL/GenBank/DDBJ databases">
        <authorList>
            <person name="Pira H."/>
            <person name="Risdian C."/>
            <person name="Wink J."/>
        </authorList>
    </citation>
    <scope>NUCLEOTIDE SEQUENCE [LARGE SCALE GENOMIC DNA]</scope>
    <source>
        <strain evidence="8 9">WHA3</strain>
    </source>
</reference>
<keyword evidence="3" id="KW-0812">Transmembrane</keyword>
<dbReference type="InterPro" id="IPR012910">
    <property type="entry name" value="Plug_dom"/>
</dbReference>
<feature type="domain" description="TonB-dependent receptor plug" evidence="7">
    <location>
        <begin position="62"/>
        <end position="174"/>
    </location>
</feature>
<keyword evidence="1" id="KW-0406">Ion transport</keyword>
<keyword evidence="8" id="KW-0675">Receptor</keyword>
<feature type="domain" description="TonB-dependent receptor-like beta-barrel" evidence="6">
    <location>
        <begin position="305"/>
        <end position="727"/>
    </location>
</feature>
<dbReference type="InterPro" id="IPR039426">
    <property type="entry name" value="TonB-dep_rcpt-like"/>
</dbReference>
<comment type="similarity">
    <text evidence="3 4">Belongs to the TonB-dependent receptor family.</text>
</comment>
<evidence type="ECO:0000313" key="8">
    <source>
        <dbReference type="EMBL" id="MBV7257137.1"/>
    </source>
</evidence>
<keyword evidence="9" id="KW-1185">Reference proteome</keyword>
<keyword evidence="3 4" id="KW-0472">Membrane</keyword>
<evidence type="ECO:0000259" key="7">
    <source>
        <dbReference type="Pfam" id="PF07715"/>
    </source>
</evidence>
<dbReference type="EMBL" id="JAGSPA010000003">
    <property type="protein sequence ID" value="MBV7257137.1"/>
    <property type="molecule type" value="Genomic_DNA"/>
</dbReference>
<dbReference type="Proteomes" id="UP000722336">
    <property type="component" value="Unassembled WGS sequence"/>
</dbReference>
<keyword evidence="3" id="KW-1134">Transmembrane beta strand</keyword>
<keyword evidence="3" id="KW-0998">Cell outer membrane</keyword>
<protein>
    <submittedName>
        <fullName evidence="8">TonB-dependent receptor</fullName>
    </submittedName>
</protein>
<keyword evidence="3" id="KW-0813">Transport</keyword>
<accession>A0ABS6SFG2</accession>
<dbReference type="InterPro" id="IPR000531">
    <property type="entry name" value="Beta-barrel_TonB"/>
</dbReference>
<evidence type="ECO:0000259" key="6">
    <source>
        <dbReference type="Pfam" id="PF00593"/>
    </source>
</evidence>
<proteinExistence type="inferred from homology"/>
<feature type="chain" id="PRO_5047330700" evidence="5">
    <location>
        <begin position="30"/>
        <end position="766"/>
    </location>
</feature>
<evidence type="ECO:0000256" key="2">
    <source>
        <dbReference type="ARBA" id="ARBA00023077"/>
    </source>
</evidence>
<evidence type="ECO:0000256" key="4">
    <source>
        <dbReference type="RuleBase" id="RU003357"/>
    </source>
</evidence>
<dbReference type="PANTHER" id="PTHR32552">
    <property type="entry name" value="FERRICHROME IRON RECEPTOR-RELATED"/>
    <property type="match status" value="1"/>
</dbReference>
<evidence type="ECO:0000313" key="9">
    <source>
        <dbReference type="Proteomes" id="UP000722336"/>
    </source>
</evidence>
<dbReference type="PROSITE" id="PS52016">
    <property type="entry name" value="TONB_DEPENDENT_REC_3"/>
    <property type="match status" value="1"/>
</dbReference>
<dbReference type="Pfam" id="PF00593">
    <property type="entry name" value="TonB_dep_Rec_b-barrel"/>
    <property type="match status" value="1"/>
</dbReference>
<feature type="signal peptide" evidence="5">
    <location>
        <begin position="1"/>
        <end position="29"/>
    </location>
</feature>
<name>A0ABS6SFG2_9SPHN</name>
<gene>
    <name evidence="8" type="ORF">KCG44_10120</name>
</gene>
<keyword evidence="5" id="KW-0732">Signal</keyword>
<comment type="subcellular location">
    <subcellularLocation>
        <location evidence="3">Cell outer membrane</location>
        <topology evidence="3">Multi-pass membrane protein</topology>
    </subcellularLocation>
</comment>
<evidence type="ECO:0000256" key="5">
    <source>
        <dbReference type="SAM" id="SignalP"/>
    </source>
</evidence>
<dbReference type="Pfam" id="PF07715">
    <property type="entry name" value="Plug"/>
    <property type="match status" value="1"/>
</dbReference>
<dbReference type="RefSeq" id="WP_218445966.1">
    <property type="nucleotide sequence ID" value="NZ_JAGSPA010000003.1"/>
</dbReference>
<sequence>MKKISTRTTYALNGLAAICLAAAGAGAVAAQDSAAASGEADALPGSTDDEIVVTASRRREKLQDAPLAISVIDSEEFVKSGLTSLDTILNYTPGAQLVGSGTPGEGTVILRAISQESLIPVTAIYVDDVALTSATPYADAGEYFLDGLLGDLERVEIIKGPQGTLYGASAMGGVVRYTTRDPALDHVRGSVSADVSTLKRGAVSQFYRGTVSAPVVQDKIGVTLNGFWQDQRGFIDRLDPVTLAVAEKDYNASERFGVNAAVLLQMTDRARLKVTGTHQKTRIRGGAGIELIAPSADDLDFTIVNGRYQFAAADPGRTTIRQSKLDGVFKYEFDWAELTSVTAYSKADRDSQYDQANEPGIAEFVDFLLGSPAGTTQSVPTVAFTQSERFSQELRLVSNSGGKLDWIVGAFFVAEDTSNITSTAAEPQDALLISARLPGQYRESAVYGDLTYYITPDFDVTGGVRYSDSSYEADFNFGGLFLDPVDDRFGTDAQVFTYLLNARWRPSTDLSLYARAASGYRPGYVNIPLTDPVTGRSSSDFVKADSLWSYEVGAKGSLLDGGLKYDLALWYVDWTDFQAEAIINAVGTTTNSDVDMTSHGFELSLNSSLTDRLSIAASLAYAQGELDGDSAELGGLKGERTRFIPKWTASARANYAYQLANLDGLATLGARYVGNYTTVYRGGFSDSLMQQVGFGEFQFPIEDYALVDLSSSLTKGNLTFTVYATNVLDKFAFTSGSTLDTEEGPIAGFGNVAEPRRIGASVAISF</sequence>
<comment type="caution">
    <text evidence="8">The sequence shown here is derived from an EMBL/GenBank/DDBJ whole genome shotgun (WGS) entry which is preliminary data.</text>
</comment>
<organism evidence="8 9">
    <name type="scientific">Pacificimonas pallii</name>
    <dbReference type="NCBI Taxonomy" id="2827236"/>
    <lineage>
        <taxon>Bacteria</taxon>
        <taxon>Pseudomonadati</taxon>
        <taxon>Pseudomonadota</taxon>
        <taxon>Alphaproteobacteria</taxon>
        <taxon>Sphingomonadales</taxon>
        <taxon>Sphingosinicellaceae</taxon>
        <taxon>Pacificimonas</taxon>
    </lineage>
</organism>
<keyword evidence="2 4" id="KW-0798">TonB box</keyword>
<dbReference type="CDD" id="cd01347">
    <property type="entry name" value="ligand_gated_channel"/>
    <property type="match status" value="1"/>
</dbReference>